<proteinExistence type="predicted"/>
<gene>
    <name evidence="1" type="ORF">W97_07844</name>
</gene>
<evidence type="ECO:0000313" key="1">
    <source>
        <dbReference type="EMBL" id="EON68586.1"/>
    </source>
</evidence>
<dbReference type="OrthoDB" id="1262810at2759"/>
<dbReference type="RefSeq" id="XP_007783903.1">
    <property type="nucleotide sequence ID" value="XM_007785713.1"/>
</dbReference>
<organism evidence="1 2">
    <name type="scientific">Coniosporium apollinis (strain CBS 100218)</name>
    <name type="common">Rock-inhabiting black yeast</name>
    <dbReference type="NCBI Taxonomy" id="1168221"/>
    <lineage>
        <taxon>Eukaryota</taxon>
        <taxon>Fungi</taxon>
        <taxon>Dikarya</taxon>
        <taxon>Ascomycota</taxon>
        <taxon>Pezizomycotina</taxon>
        <taxon>Dothideomycetes</taxon>
        <taxon>Dothideomycetes incertae sedis</taxon>
        <taxon>Coniosporium</taxon>
    </lineage>
</organism>
<dbReference type="EMBL" id="JH767598">
    <property type="protein sequence ID" value="EON68586.1"/>
    <property type="molecule type" value="Genomic_DNA"/>
</dbReference>
<keyword evidence="2" id="KW-1185">Reference proteome</keyword>
<dbReference type="PANTHER" id="PTHR32387:SF0">
    <property type="entry name" value="PROTEIN NO VEIN"/>
    <property type="match status" value="1"/>
</dbReference>
<name>R7Z3W9_CONA1</name>
<accession>R7Z3W9</accession>
<reference evidence="2" key="1">
    <citation type="submission" date="2012-06" db="EMBL/GenBank/DDBJ databases">
        <title>The genome sequence of Coniosporium apollinis CBS 100218.</title>
        <authorList>
            <consortium name="The Broad Institute Genome Sequencing Platform"/>
            <person name="Cuomo C."/>
            <person name="Gorbushina A."/>
            <person name="Noack S."/>
            <person name="Walker B."/>
            <person name="Young S.K."/>
            <person name="Zeng Q."/>
            <person name="Gargeya S."/>
            <person name="Fitzgerald M."/>
            <person name="Haas B."/>
            <person name="Abouelleil A."/>
            <person name="Alvarado L."/>
            <person name="Arachchi H.M."/>
            <person name="Berlin A.M."/>
            <person name="Chapman S.B."/>
            <person name="Goldberg J."/>
            <person name="Griggs A."/>
            <person name="Gujja S."/>
            <person name="Hansen M."/>
            <person name="Howarth C."/>
            <person name="Imamovic A."/>
            <person name="Larimer J."/>
            <person name="McCowan C."/>
            <person name="Montmayeur A."/>
            <person name="Murphy C."/>
            <person name="Neiman D."/>
            <person name="Pearson M."/>
            <person name="Priest M."/>
            <person name="Roberts A."/>
            <person name="Saif S."/>
            <person name="Shea T."/>
            <person name="Sisk P."/>
            <person name="Sykes S."/>
            <person name="Wortman J."/>
            <person name="Nusbaum C."/>
            <person name="Birren B."/>
        </authorList>
    </citation>
    <scope>NUCLEOTIDE SEQUENCE [LARGE SCALE GENOMIC DNA]</scope>
    <source>
        <strain evidence="2">CBS 100218</strain>
    </source>
</reference>
<dbReference type="GeneID" id="19905155"/>
<sequence length="192" mass="22305">MNKLREINIQIQDSEWSWRSALWSRPDWAKRLRRDSGARIGAVHQITVTCGKAASKYWVASHQVKYLPKDPKREGCDRSEVLVGFPIDDSREMANEAARQLVYAFLPVGDFGFKFMIQADFLLVANRENLDSCSWNDALVEAIPYSFLRAIQEFNEGNHRYDWLKYLPDIYEQFRACRGNHASSPSCLARRR</sequence>
<evidence type="ECO:0000313" key="2">
    <source>
        <dbReference type="Proteomes" id="UP000016924"/>
    </source>
</evidence>
<dbReference type="InterPro" id="IPR052957">
    <property type="entry name" value="Auxin_embryo_med"/>
</dbReference>
<protein>
    <submittedName>
        <fullName evidence="1">Uncharacterized protein</fullName>
    </submittedName>
</protein>
<dbReference type="AlphaFoldDB" id="R7Z3W9"/>
<dbReference type="HOGENOM" id="CLU_1415077_0_0_1"/>
<dbReference type="PANTHER" id="PTHR32387">
    <property type="entry name" value="WU:FJ29H11"/>
    <property type="match status" value="1"/>
</dbReference>
<dbReference type="STRING" id="1168221.R7Z3W9"/>
<dbReference type="Proteomes" id="UP000016924">
    <property type="component" value="Unassembled WGS sequence"/>
</dbReference>